<dbReference type="EMBL" id="BARU01017896">
    <property type="protein sequence ID" value="GAH50074.1"/>
    <property type="molecule type" value="Genomic_DNA"/>
</dbReference>
<gene>
    <name evidence="1" type="ORF">S03H2_29631</name>
</gene>
<organism evidence="1">
    <name type="scientific">marine sediment metagenome</name>
    <dbReference type="NCBI Taxonomy" id="412755"/>
    <lineage>
        <taxon>unclassified sequences</taxon>
        <taxon>metagenomes</taxon>
        <taxon>ecological metagenomes</taxon>
    </lineage>
</organism>
<protein>
    <submittedName>
        <fullName evidence="1">Uncharacterized protein</fullName>
    </submittedName>
</protein>
<sequence>MEGLSTGRSFSYNEMKKKQIELIQKGYILKIRKLAYTLKLKDTYCQTVNHMISVYPQHKEKLQTMEIEGYSLVHSKSVPKMDVIKSAAVVIGSQIPNYFTKKEEKDLIWNYLEKITEEGEEKIKRKVNRFKSNLRNEGDFEIPQI</sequence>
<evidence type="ECO:0000313" key="1">
    <source>
        <dbReference type="EMBL" id="GAH50074.1"/>
    </source>
</evidence>
<name>X1H8B1_9ZZZZ</name>
<comment type="caution">
    <text evidence="1">The sequence shown here is derived from an EMBL/GenBank/DDBJ whole genome shotgun (WGS) entry which is preliminary data.</text>
</comment>
<reference evidence="1" key="1">
    <citation type="journal article" date="2014" name="Front. Microbiol.">
        <title>High frequency of phylogenetically diverse reductive dehalogenase-homologous genes in deep subseafloor sedimentary metagenomes.</title>
        <authorList>
            <person name="Kawai M."/>
            <person name="Futagami T."/>
            <person name="Toyoda A."/>
            <person name="Takaki Y."/>
            <person name="Nishi S."/>
            <person name="Hori S."/>
            <person name="Arai W."/>
            <person name="Tsubouchi T."/>
            <person name="Morono Y."/>
            <person name="Uchiyama I."/>
            <person name="Ito T."/>
            <person name="Fujiyama A."/>
            <person name="Inagaki F."/>
            <person name="Takami H."/>
        </authorList>
    </citation>
    <scope>NUCLEOTIDE SEQUENCE</scope>
    <source>
        <strain evidence="1">Expedition CK06-06</strain>
    </source>
</reference>
<proteinExistence type="predicted"/>
<dbReference type="AlphaFoldDB" id="X1H8B1"/>
<accession>X1H8B1</accession>